<evidence type="ECO:0000256" key="2">
    <source>
        <dbReference type="ARBA" id="ARBA00022448"/>
    </source>
</evidence>
<dbReference type="EMBL" id="CAMXCT020001236">
    <property type="protein sequence ID" value="CAL1141543.1"/>
    <property type="molecule type" value="Genomic_DNA"/>
</dbReference>
<evidence type="ECO:0000259" key="9">
    <source>
        <dbReference type="PROSITE" id="PS50893"/>
    </source>
</evidence>
<dbReference type="InterPro" id="IPR017871">
    <property type="entry name" value="ABC_transporter-like_CS"/>
</dbReference>
<sequence length="658" mass="71612">MVMNSNFVALREAHRILHLVDGVASIFPSIEEWSAACGESTWQTCQQTISNIQKRVPSCDAELFTDEVAVLENAEVSQSGRLNLATFTYYFGSGRHSLGFICLGGVLLSMLSVEAVRVYSDRFMGLWAARDAVNTEEESSNDFRSFCLWLSLATSGRILGHFSKDVDAVDALLPQYLLDFLQDQGRDWCGETSDCLKGVHEVHDFTMLLGVVVVCVWSTPFAALGVVPVLFAFYRVRKFFSCTARETKRLDGVTRAPLYSAMGDVADGLATLRAHQQQGGLVRHFQSILDRNGKVFFQTNVLQPWCILVLDSLGSAIVSIACAFVVFARETVDVSVATMAISYSLMTRGKLQFCIRLSIEAENQFVAAERLQHFHKLALSYREGGRCKATQKTSYLPVGDISFTDVVMQYRPDHPVLNGLSLTIQAKQKVGLVGRTGSGKSSLLSALLRITEASSGTILVGGVNIQEIDLKSLRASISLVPQEPILWSGSVAQNLDPTGTLPMEGLMKAVSKVHLDGKLQSLGGLSAVVEMRGTNFSLGQRQLLCIARCIARSSSIVLVDEATSCVDGETDALIQEAFHNEFKECTMLIVAHRLQTVMDSDLIAVLDAGRVIETGPPAALSADESSHFASLIRGCAAGIDNVFPVDEAIDTVKTLLSL</sequence>
<dbReference type="InterPro" id="IPR003439">
    <property type="entry name" value="ABC_transporter-like_ATP-bd"/>
</dbReference>
<keyword evidence="3 8" id="KW-0812">Transmembrane</keyword>
<dbReference type="GO" id="GO:0016887">
    <property type="term" value="F:ATP hydrolysis activity"/>
    <property type="evidence" value="ECO:0007669"/>
    <property type="project" value="InterPro"/>
</dbReference>
<feature type="domain" description="ABC transmembrane type-1" evidence="10">
    <location>
        <begin position="202"/>
        <end position="363"/>
    </location>
</feature>
<dbReference type="GO" id="GO:0140359">
    <property type="term" value="F:ABC-type transporter activity"/>
    <property type="evidence" value="ECO:0007669"/>
    <property type="project" value="InterPro"/>
</dbReference>
<dbReference type="InterPro" id="IPR027417">
    <property type="entry name" value="P-loop_NTPase"/>
</dbReference>
<feature type="transmembrane region" description="Helical" evidence="8">
    <location>
        <begin position="207"/>
        <end position="234"/>
    </location>
</feature>
<keyword evidence="4" id="KW-0547">Nucleotide-binding</keyword>
<reference evidence="12 13" key="2">
    <citation type="submission" date="2024-05" db="EMBL/GenBank/DDBJ databases">
        <authorList>
            <person name="Chen Y."/>
            <person name="Shah S."/>
            <person name="Dougan E. K."/>
            <person name="Thang M."/>
            <person name="Chan C."/>
        </authorList>
    </citation>
    <scope>NUCLEOTIDE SEQUENCE [LARGE SCALE GENOMIC DNA]</scope>
</reference>
<keyword evidence="2" id="KW-0813">Transport</keyword>
<dbReference type="CDD" id="cd03244">
    <property type="entry name" value="ABCC_MRP_domain2"/>
    <property type="match status" value="1"/>
</dbReference>
<evidence type="ECO:0000259" key="10">
    <source>
        <dbReference type="PROSITE" id="PS50929"/>
    </source>
</evidence>
<dbReference type="PROSITE" id="PS00211">
    <property type="entry name" value="ABC_TRANSPORTER_1"/>
    <property type="match status" value="1"/>
</dbReference>
<keyword evidence="7 8" id="KW-0472">Membrane</keyword>
<evidence type="ECO:0000256" key="8">
    <source>
        <dbReference type="SAM" id="Phobius"/>
    </source>
</evidence>
<dbReference type="InterPro" id="IPR050173">
    <property type="entry name" value="ABC_transporter_C-like"/>
</dbReference>
<dbReference type="GO" id="GO:0016020">
    <property type="term" value="C:membrane"/>
    <property type="evidence" value="ECO:0007669"/>
    <property type="project" value="UniProtKB-SubCell"/>
</dbReference>
<dbReference type="SMART" id="SM00382">
    <property type="entry name" value="AAA"/>
    <property type="match status" value="1"/>
</dbReference>
<evidence type="ECO:0000313" key="12">
    <source>
        <dbReference type="EMBL" id="CAL4775480.1"/>
    </source>
</evidence>
<dbReference type="InterPro" id="IPR003593">
    <property type="entry name" value="AAA+_ATPase"/>
</dbReference>
<dbReference type="InterPro" id="IPR036640">
    <property type="entry name" value="ABC1_TM_sf"/>
</dbReference>
<dbReference type="AlphaFoldDB" id="A0A9P1CBP3"/>
<evidence type="ECO:0000256" key="7">
    <source>
        <dbReference type="ARBA" id="ARBA00023136"/>
    </source>
</evidence>
<dbReference type="Gene3D" id="3.40.50.300">
    <property type="entry name" value="P-loop containing nucleotide triphosphate hydrolases"/>
    <property type="match status" value="1"/>
</dbReference>
<comment type="subcellular location">
    <subcellularLocation>
        <location evidence="1">Membrane</location>
        <topology evidence="1">Multi-pass membrane protein</topology>
    </subcellularLocation>
</comment>
<dbReference type="OrthoDB" id="6500128at2759"/>
<dbReference type="Proteomes" id="UP001152797">
    <property type="component" value="Unassembled WGS sequence"/>
</dbReference>
<comment type="caution">
    <text evidence="11">The sequence shown here is derived from an EMBL/GenBank/DDBJ whole genome shotgun (WGS) entry which is preliminary data.</text>
</comment>
<reference evidence="11" key="1">
    <citation type="submission" date="2022-10" db="EMBL/GenBank/DDBJ databases">
        <authorList>
            <person name="Chen Y."/>
            <person name="Dougan E. K."/>
            <person name="Chan C."/>
            <person name="Rhodes N."/>
            <person name="Thang M."/>
        </authorList>
    </citation>
    <scope>NUCLEOTIDE SEQUENCE</scope>
</reference>
<evidence type="ECO:0000313" key="11">
    <source>
        <dbReference type="EMBL" id="CAI3988168.1"/>
    </source>
</evidence>
<dbReference type="SUPFAM" id="SSF90123">
    <property type="entry name" value="ABC transporter transmembrane region"/>
    <property type="match status" value="1"/>
</dbReference>
<dbReference type="Pfam" id="PF00664">
    <property type="entry name" value="ABC_membrane"/>
    <property type="match status" value="1"/>
</dbReference>
<dbReference type="EMBL" id="CAMXCT010001236">
    <property type="protein sequence ID" value="CAI3988168.1"/>
    <property type="molecule type" value="Genomic_DNA"/>
</dbReference>
<dbReference type="InterPro" id="IPR044726">
    <property type="entry name" value="ABCC_6TM_D2"/>
</dbReference>
<evidence type="ECO:0000256" key="1">
    <source>
        <dbReference type="ARBA" id="ARBA00004141"/>
    </source>
</evidence>
<accession>A0A9P1CBP3</accession>
<dbReference type="SUPFAM" id="SSF52540">
    <property type="entry name" value="P-loop containing nucleoside triphosphate hydrolases"/>
    <property type="match status" value="1"/>
</dbReference>
<dbReference type="InterPro" id="IPR011527">
    <property type="entry name" value="ABC1_TM_dom"/>
</dbReference>
<gene>
    <name evidence="11" type="ORF">C1SCF055_LOCUS15383</name>
</gene>
<name>A0A9P1CBP3_9DINO</name>
<evidence type="ECO:0000256" key="3">
    <source>
        <dbReference type="ARBA" id="ARBA00022692"/>
    </source>
</evidence>
<dbReference type="PANTHER" id="PTHR24223">
    <property type="entry name" value="ATP-BINDING CASSETTE SUB-FAMILY C"/>
    <property type="match status" value="1"/>
</dbReference>
<protein>
    <recommendedName>
        <fullName evidence="14">ABC transporter</fullName>
    </recommendedName>
</protein>
<keyword evidence="13" id="KW-1185">Reference proteome</keyword>
<dbReference type="Gene3D" id="1.20.1560.10">
    <property type="entry name" value="ABC transporter type 1, transmembrane domain"/>
    <property type="match status" value="1"/>
</dbReference>
<evidence type="ECO:0000256" key="5">
    <source>
        <dbReference type="ARBA" id="ARBA00022840"/>
    </source>
</evidence>
<evidence type="ECO:0000313" key="13">
    <source>
        <dbReference type="Proteomes" id="UP001152797"/>
    </source>
</evidence>
<dbReference type="Pfam" id="PF00005">
    <property type="entry name" value="ABC_tran"/>
    <property type="match status" value="1"/>
</dbReference>
<keyword evidence="6 8" id="KW-1133">Transmembrane helix</keyword>
<dbReference type="CDD" id="cd18580">
    <property type="entry name" value="ABC_6TM_ABCC_D2"/>
    <property type="match status" value="1"/>
</dbReference>
<evidence type="ECO:0008006" key="14">
    <source>
        <dbReference type="Google" id="ProtNLM"/>
    </source>
</evidence>
<evidence type="ECO:0000256" key="6">
    <source>
        <dbReference type="ARBA" id="ARBA00022989"/>
    </source>
</evidence>
<feature type="domain" description="ABC transporter" evidence="9">
    <location>
        <begin position="401"/>
        <end position="633"/>
    </location>
</feature>
<proteinExistence type="predicted"/>
<keyword evidence="5" id="KW-0067">ATP-binding</keyword>
<dbReference type="GO" id="GO:0005524">
    <property type="term" value="F:ATP binding"/>
    <property type="evidence" value="ECO:0007669"/>
    <property type="project" value="UniProtKB-KW"/>
</dbReference>
<evidence type="ECO:0000256" key="4">
    <source>
        <dbReference type="ARBA" id="ARBA00022741"/>
    </source>
</evidence>
<feature type="transmembrane region" description="Helical" evidence="8">
    <location>
        <begin position="98"/>
        <end position="119"/>
    </location>
</feature>
<dbReference type="FunFam" id="3.40.50.300:FF:000838">
    <property type="entry name" value="ABC multidrug transporter (Eurofung)"/>
    <property type="match status" value="1"/>
</dbReference>
<feature type="transmembrane region" description="Helical" evidence="8">
    <location>
        <begin position="305"/>
        <end position="328"/>
    </location>
</feature>
<dbReference type="EMBL" id="CAMXCT030001236">
    <property type="protein sequence ID" value="CAL4775480.1"/>
    <property type="molecule type" value="Genomic_DNA"/>
</dbReference>
<organism evidence="11">
    <name type="scientific">Cladocopium goreaui</name>
    <dbReference type="NCBI Taxonomy" id="2562237"/>
    <lineage>
        <taxon>Eukaryota</taxon>
        <taxon>Sar</taxon>
        <taxon>Alveolata</taxon>
        <taxon>Dinophyceae</taxon>
        <taxon>Suessiales</taxon>
        <taxon>Symbiodiniaceae</taxon>
        <taxon>Cladocopium</taxon>
    </lineage>
</organism>
<dbReference type="PROSITE" id="PS50893">
    <property type="entry name" value="ABC_TRANSPORTER_2"/>
    <property type="match status" value="1"/>
</dbReference>
<dbReference type="PROSITE" id="PS50929">
    <property type="entry name" value="ABC_TM1F"/>
    <property type="match status" value="1"/>
</dbReference>